<feature type="region of interest" description="Disordered" evidence="1">
    <location>
        <begin position="451"/>
        <end position="472"/>
    </location>
</feature>
<dbReference type="Gene3D" id="1.10.150.20">
    <property type="entry name" value="5' to 3' exonuclease, C-terminal subdomain"/>
    <property type="match status" value="1"/>
</dbReference>
<feature type="region of interest" description="Disordered" evidence="1">
    <location>
        <begin position="93"/>
        <end position="120"/>
    </location>
</feature>
<dbReference type="InterPro" id="IPR003583">
    <property type="entry name" value="Hlx-hairpin-Hlx_DNA-bd_motif"/>
</dbReference>
<keyword evidence="3" id="KW-0238">DNA-binding</keyword>
<proteinExistence type="predicted"/>
<dbReference type="InterPro" id="IPR038720">
    <property type="entry name" value="YprB_RNase_H-like_dom"/>
</dbReference>
<dbReference type="Pfam" id="PF14520">
    <property type="entry name" value="HHH_5"/>
    <property type="match status" value="1"/>
</dbReference>
<dbReference type="Gene3D" id="3.30.420.10">
    <property type="entry name" value="Ribonuclease H-like superfamily/Ribonuclease H"/>
    <property type="match status" value="1"/>
</dbReference>
<dbReference type="InterPro" id="IPR010995">
    <property type="entry name" value="DNA_repair_Rad51/TF_NusA_a-hlx"/>
</dbReference>
<keyword evidence="4" id="KW-1185">Reference proteome</keyword>
<sequence>MTDARGANLLALGCDALDSTTERALEDLLEYADPDLVYVVRDGADVRVTSRLRRAFDGPVVDPDGPATCHTVSVSGVTFAFVDAIELLEDAIGEPKPSADGIDDGGRKRSAVSTDTGDDTEPFPTDVDYLVCDDLEPVTDRVTLEATLDGREAIARYQARSRGETVFCTGSLPASYDYVWRDVVDGVPIRLPVRGLGPIRRSGAAELARLTCDGAGSIAVSSVPGDRIGLGALAGVGPETADRLRDRGYDSRMHVAEAPIADLRSIDGIGESTARRIRRSARAIEESCVVRRTDESVPPVDGNPLFVDIETDGLQPTIVWLIGVYDPARDRYVDFVDTELSRSNPGTATRAFLEWLAAEYDDPELVAWNGYGFDFVHLERFVARYAPEYREFWAERVSTNDPYDWAIRRDHAVLPGRTNRLEEVAAALGYTRDIGVDAIDGRTLAKRIRRRLEGPDGTEPTEPHGGSGCATDREIDWENARKYCEADVRELAAVYDAIANAKPTAGTDGIGRATGDAERTAGGTSNRTADSTAQTGLGDFEP</sequence>
<dbReference type="SMART" id="SM00278">
    <property type="entry name" value="HhH1"/>
    <property type="match status" value="2"/>
</dbReference>
<dbReference type="InterPro" id="IPR036397">
    <property type="entry name" value="RNaseH_sf"/>
</dbReference>
<dbReference type="Proteomes" id="UP000282323">
    <property type="component" value="Unassembled WGS sequence"/>
</dbReference>
<dbReference type="RefSeq" id="WP_124194324.1">
    <property type="nucleotide sequence ID" value="NZ_REGA01000002.1"/>
</dbReference>
<protein>
    <submittedName>
        <fullName evidence="3">DNA-binding protein</fullName>
    </submittedName>
</protein>
<organism evidence="3 4">
    <name type="scientific">Natrarchaeobius chitinivorans</name>
    <dbReference type="NCBI Taxonomy" id="1679083"/>
    <lineage>
        <taxon>Archaea</taxon>
        <taxon>Methanobacteriati</taxon>
        <taxon>Methanobacteriota</taxon>
        <taxon>Stenosarchaea group</taxon>
        <taxon>Halobacteria</taxon>
        <taxon>Halobacteriales</taxon>
        <taxon>Natrialbaceae</taxon>
        <taxon>Natrarchaeobius</taxon>
    </lineage>
</organism>
<dbReference type="Pfam" id="PF13482">
    <property type="entry name" value="RNase_H_2"/>
    <property type="match status" value="1"/>
</dbReference>
<dbReference type="SUPFAM" id="SSF47794">
    <property type="entry name" value="Rad51 N-terminal domain-like"/>
    <property type="match status" value="1"/>
</dbReference>
<comment type="caution">
    <text evidence="3">The sequence shown here is derived from an EMBL/GenBank/DDBJ whole genome shotgun (WGS) entry which is preliminary data.</text>
</comment>
<reference evidence="3 4" key="1">
    <citation type="submission" date="2018-10" db="EMBL/GenBank/DDBJ databases">
        <title>Natrarchaeobius chitinivorans gen. nov., sp. nov., and Natrarchaeobius haloalkaliphilus sp. nov., alkaliphilic, chitin-utilizing haloarchaea from hypersaline alkaline lakes.</title>
        <authorList>
            <person name="Sorokin D.Y."/>
            <person name="Elcheninov A.G."/>
            <person name="Kostrikina N.A."/>
            <person name="Bale N.J."/>
            <person name="Sinninghe Damste J.S."/>
            <person name="Khijniak T.V."/>
            <person name="Kublanov I.V."/>
            <person name="Toshchakov S.V."/>
        </authorList>
    </citation>
    <scope>NUCLEOTIDE SEQUENCE [LARGE SCALE GENOMIC DNA]</scope>
    <source>
        <strain evidence="3 4">AArcht4T</strain>
    </source>
</reference>
<dbReference type="EMBL" id="REGA01000002">
    <property type="protein sequence ID" value="RQG97203.1"/>
    <property type="molecule type" value="Genomic_DNA"/>
</dbReference>
<feature type="compositionally biased region" description="Polar residues" evidence="1">
    <location>
        <begin position="522"/>
        <end position="535"/>
    </location>
</feature>
<evidence type="ECO:0000256" key="1">
    <source>
        <dbReference type="SAM" id="MobiDB-lite"/>
    </source>
</evidence>
<dbReference type="GO" id="GO:0003677">
    <property type="term" value="F:DNA binding"/>
    <property type="evidence" value="ECO:0007669"/>
    <property type="project" value="UniProtKB-KW"/>
</dbReference>
<dbReference type="GO" id="GO:0000166">
    <property type="term" value="F:nucleotide binding"/>
    <property type="evidence" value="ECO:0007669"/>
    <property type="project" value="InterPro"/>
</dbReference>
<dbReference type="AlphaFoldDB" id="A0A3N6M1J6"/>
<name>A0A3N6M1J6_NATCH</name>
<feature type="region of interest" description="Disordered" evidence="1">
    <location>
        <begin position="502"/>
        <end position="542"/>
    </location>
</feature>
<gene>
    <name evidence="3" type="ORF">EA473_03790</name>
</gene>
<evidence type="ECO:0000259" key="2">
    <source>
        <dbReference type="SMART" id="SM00278"/>
    </source>
</evidence>
<feature type="domain" description="Helix-hairpin-helix DNA-binding motif class 1" evidence="2">
    <location>
        <begin position="261"/>
        <end position="280"/>
    </location>
</feature>
<evidence type="ECO:0000313" key="4">
    <source>
        <dbReference type="Proteomes" id="UP000282323"/>
    </source>
</evidence>
<dbReference type="OrthoDB" id="50367at2157"/>
<dbReference type="InterPro" id="IPR012337">
    <property type="entry name" value="RNaseH-like_sf"/>
</dbReference>
<accession>A0A3N6M1J6</accession>
<feature type="domain" description="Helix-hairpin-helix DNA-binding motif class 1" evidence="2">
    <location>
        <begin position="228"/>
        <end position="247"/>
    </location>
</feature>
<evidence type="ECO:0000313" key="3">
    <source>
        <dbReference type="EMBL" id="RQG97203.1"/>
    </source>
</evidence>
<dbReference type="GO" id="GO:0006281">
    <property type="term" value="P:DNA repair"/>
    <property type="evidence" value="ECO:0007669"/>
    <property type="project" value="InterPro"/>
</dbReference>
<dbReference type="SUPFAM" id="SSF53098">
    <property type="entry name" value="Ribonuclease H-like"/>
    <property type="match status" value="1"/>
</dbReference>